<dbReference type="Proteomes" id="UP000013165">
    <property type="component" value="Unassembled WGS sequence"/>
</dbReference>
<dbReference type="HOGENOM" id="CLU_177836_0_0_6"/>
<name>N6VWR4_9GAMM</name>
<dbReference type="STRING" id="626887.J057_05021"/>
<organism evidence="1 2">
    <name type="scientific">Marinobacter nanhaiticus D15-8W</name>
    <dbReference type="NCBI Taxonomy" id="626887"/>
    <lineage>
        <taxon>Bacteria</taxon>
        <taxon>Pseudomonadati</taxon>
        <taxon>Pseudomonadota</taxon>
        <taxon>Gammaproteobacteria</taxon>
        <taxon>Pseudomonadales</taxon>
        <taxon>Marinobacteraceae</taxon>
        <taxon>Marinobacter</taxon>
    </lineage>
</organism>
<sequence length="77" mass="8680">MDTSQHNLHTLFEQLGLPADQESIETFIAKYAPLPQEVALPDATFWTAAQSSFLHQGIEDDSDWAEVIDELDALLRH</sequence>
<dbReference type="Gene3D" id="1.10.10.1130">
    <property type="entry name" value="Uncharacterised protein PF10982, DUF2789"/>
    <property type="match status" value="1"/>
</dbReference>
<evidence type="ECO:0000313" key="2">
    <source>
        <dbReference type="Proteomes" id="UP000013165"/>
    </source>
</evidence>
<proteinExistence type="predicted"/>
<dbReference type="InterPro" id="IPR021250">
    <property type="entry name" value="DUF2789"/>
</dbReference>
<reference evidence="1 2" key="1">
    <citation type="journal article" date="2013" name="Genome Announc.">
        <title>Genome Sequence of the Polycyclic Aromatic Hydrocarbon-Degrading Bacterium Strain Marinobacter nanhaiticus D15-8WT.</title>
        <authorList>
            <person name="Cui Z."/>
            <person name="Gao W."/>
            <person name="Li Q."/>
            <person name="Xu G."/>
            <person name="Zheng L."/>
        </authorList>
    </citation>
    <scope>NUCLEOTIDE SEQUENCE [LARGE SCALE GENOMIC DNA]</scope>
    <source>
        <strain evidence="1 2">D15-8W</strain>
    </source>
</reference>
<gene>
    <name evidence="1" type="ORF">J057_05021</name>
</gene>
<dbReference type="RefSeq" id="WP_004578982.1">
    <property type="nucleotide sequence ID" value="NZ_AP028878.1"/>
</dbReference>
<dbReference type="InterPro" id="IPR038086">
    <property type="entry name" value="DUF2789_sf"/>
</dbReference>
<dbReference type="AlphaFoldDB" id="N6VWR4"/>
<dbReference type="OrthoDB" id="5828847at2"/>
<comment type="caution">
    <text evidence="1">The sequence shown here is derived from an EMBL/GenBank/DDBJ whole genome shotgun (WGS) entry which is preliminary data.</text>
</comment>
<dbReference type="eggNOG" id="ENOG5032Z85">
    <property type="taxonomic scope" value="Bacteria"/>
</dbReference>
<dbReference type="Pfam" id="PF10982">
    <property type="entry name" value="DUF2789"/>
    <property type="match status" value="1"/>
</dbReference>
<evidence type="ECO:0000313" key="1">
    <source>
        <dbReference type="EMBL" id="ENO14685.1"/>
    </source>
</evidence>
<dbReference type="EMBL" id="APLQ01000011">
    <property type="protein sequence ID" value="ENO14685.1"/>
    <property type="molecule type" value="Genomic_DNA"/>
</dbReference>
<accession>N6VWR4</accession>
<protein>
    <submittedName>
        <fullName evidence="1">DUF2789 domain-containing protein</fullName>
    </submittedName>
</protein>
<keyword evidence="2" id="KW-1185">Reference proteome</keyword>
<dbReference type="PATRIC" id="fig|626887.3.peg.991"/>